<evidence type="ECO:0000313" key="5">
    <source>
        <dbReference type="Proteomes" id="UP001281761"/>
    </source>
</evidence>
<gene>
    <name evidence="4" type="ORF">BLNAU_2190</name>
</gene>
<proteinExistence type="inferred from homology"/>
<feature type="compositionally biased region" description="Polar residues" evidence="2">
    <location>
        <begin position="923"/>
        <end position="948"/>
    </location>
</feature>
<keyword evidence="4" id="KW-0670">Pyruvate</keyword>
<name>A0ABQ9YG61_9EUKA</name>
<protein>
    <submittedName>
        <fullName evidence="4">Pyruvate, phosphate dikinase</fullName>
    </submittedName>
</protein>
<dbReference type="EMBL" id="JARBJD010000009">
    <property type="protein sequence ID" value="KAK2962757.1"/>
    <property type="molecule type" value="Genomic_DNA"/>
</dbReference>
<dbReference type="InterPro" id="IPR013815">
    <property type="entry name" value="ATP_grasp_subdomain_1"/>
</dbReference>
<feature type="region of interest" description="Disordered" evidence="2">
    <location>
        <begin position="1539"/>
        <end position="1602"/>
    </location>
</feature>
<feature type="region of interest" description="Disordered" evidence="2">
    <location>
        <begin position="845"/>
        <end position="864"/>
    </location>
</feature>
<feature type="compositionally biased region" description="Low complexity" evidence="2">
    <location>
        <begin position="906"/>
        <end position="922"/>
    </location>
</feature>
<comment type="caution">
    <text evidence="4">The sequence shown here is derived from an EMBL/GenBank/DDBJ whole genome shotgun (WGS) entry which is preliminary data.</text>
</comment>
<keyword evidence="5" id="KW-1185">Reference proteome</keyword>
<dbReference type="InterPro" id="IPR002192">
    <property type="entry name" value="PPDK_AMP/ATP-bd"/>
</dbReference>
<dbReference type="SUPFAM" id="SSF56059">
    <property type="entry name" value="Glutathione synthetase ATP-binding domain-like"/>
    <property type="match status" value="1"/>
</dbReference>
<feature type="region of interest" description="Disordered" evidence="2">
    <location>
        <begin position="1447"/>
        <end position="1497"/>
    </location>
</feature>
<feature type="region of interest" description="Disordered" evidence="2">
    <location>
        <begin position="887"/>
        <end position="955"/>
    </location>
</feature>
<sequence length="1675" mass="188207">MFSFSPGKKCEHLDTDKRNENNSEFGQASVCCSMNKDGSFEYPKARGPRIDVNRVQSTTDFDQSVAKQRLNRMNLLACDNTHMQYSVMTGRVKRVLFIGNEYDFFQVDSCFMNQGFTTCPDFIWKTYAEATELLRSKQKIDVIISMHETNDHQMWEDMRVYRAFRPKVSIYPVCVDINSNYPIFNNKLKVKAFVWHGDPMLFLALIKLTEDEMNLEKDVLNGPCGIVLYVEDTCRFYSEYLPHIFGELLERTKNLQGYSAKHALARRRARPKIIFKTCLNDALEILNLCDGKVLAVISDIEYPLSNRKDGSVCPYVQQLLATGLFTRTDCPHRSGIILRDSVKKVEGMNPSITPPPRIPFLFLSTATEHKDEVRRCSNCLFAQKDSGSILNSLQVFFDRFAHLSPVFYALDPINGIPLINFGPATNYSTLLELIKAIPDDSLLYHGQCNSFSNWLFNSGEFGISLFLHPYKTRNFNNEPGKVRTFIVSALLKYMYERTHGLSFDFDPYLLHEQQFVMTAGGGSTGGKAHGILYLDRLLSKINEALANDPEVNESQHILGLPRTLILTTTMFQTFVHDHHFGHFASPSIDEAKYPDAYIAAAFVAAPLRADLIEALHQFLVAIDVPLVVRPSSLLEDSNRVPVSGVYSSFFLGNSHPNIEIRLTQLMIAIKLVYASTYFHRARSFRQSVGLTSSSEAMAVLIQEVPGQLNAGTGLFYPHISCSSLSVNFYPVKSSRPMRPEDGIANMMVGLSVVQKGNEGTNEAEKTKQYRFSPAVPNVSYLLEEQDYDRQTQQHFYAIDLNVDQSCTEAFLAHFSTQNTDLSLHSQQLDQVDLSEMTNEELHLKQQHDIQARSGFPSLSTSPTSNIAMSPPSSFSFFSSTSASLLIPDHRLPPNNPAADIGSAAGRQFSFPSQSPGPSPRSQTFGLSSSPNELVTSTRSLMSQSSQKNPPFPVDRTLNPLLAQNSPSFGLPCFVVKKTVEHLRKDNIIQQLGAEYRHFQEENMRQRYHNGIPEYSQIYLTFSNILSPSSSLQLPRVIQHVLRVTKEAMKAEVQFTFSVNITSQPYEITLLELRPAITTDSFAVSTFSTAATSNQFSSFARFSSFRQPSSQNFVSTMSYERAGVLPRTSSHLQINLSTAFSFPHSSLLCSSTKVIGVPSVSPPLFHIVYPDRHKFDILKTFEIAQEIATINEVLGQRKQKFVLIGFGRWGTKQPSLGIPVKWTDIRNASALVETVTDTFFPDPSDGNHFLQNMIDAKIPWIYVKAAKEEERKQLGEDYRGDIMNWGWIDEKERDGRICWEGKYVKCLNLCTEEERLGIETNGGDITSIRIVVDTLNSRARILGEVVHVKGEVHEQQMQLHTLAQLNQNMTVTHFAARPPPHPPASHTIPTISPSPEQDFVILDDERTIPPTIDPGQLVEAHMQRDDDDDDFEQLPMLVVQSITQKEFIPNEVIGESDEDDVIPHQNGGDRSDFDCEWSDTESGEECQDDSDHEKSDHSLIEEATSALPVRYPLQSMPVPHQFFPNIPTSEVGQVDQERLLGQMRERGRREGGLKRQREREEETDSSSNPDALIVCGDDSTRSIGKEKRSRPSHSSPHPVGISPVIGTPLLPLTGFSMSDAGNLDAMIEDEQDFVPPVTVFASLTTQSAAHPKQSQVQSIATNNNLLTFPFSDPYLE</sequence>
<dbReference type="Proteomes" id="UP001281761">
    <property type="component" value="Unassembled WGS sequence"/>
</dbReference>
<feature type="compositionally biased region" description="Acidic residues" evidence="2">
    <location>
        <begin position="1473"/>
        <end position="1487"/>
    </location>
</feature>
<evidence type="ECO:0000256" key="2">
    <source>
        <dbReference type="SAM" id="MobiDB-lite"/>
    </source>
</evidence>
<reference evidence="4 5" key="1">
    <citation type="journal article" date="2022" name="bioRxiv">
        <title>Genomics of Preaxostyla Flagellates Illuminates Evolutionary Transitions and the Path Towards Mitochondrial Loss.</title>
        <authorList>
            <person name="Novak L.V.F."/>
            <person name="Treitli S.C."/>
            <person name="Pyrih J."/>
            <person name="Halakuc P."/>
            <person name="Pipaliya S.V."/>
            <person name="Vacek V."/>
            <person name="Brzon O."/>
            <person name="Soukal P."/>
            <person name="Eme L."/>
            <person name="Dacks J.B."/>
            <person name="Karnkowska A."/>
            <person name="Elias M."/>
            <person name="Hampl V."/>
        </authorList>
    </citation>
    <scope>NUCLEOTIDE SEQUENCE [LARGE SCALE GENOMIC DNA]</scope>
    <source>
        <strain evidence="4">NAU3</strain>
        <tissue evidence="4">Gut</tissue>
    </source>
</reference>
<feature type="compositionally biased region" description="Basic and acidic residues" evidence="2">
    <location>
        <begin position="1488"/>
        <end position="1497"/>
    </location>
</feature>
<comment type="similarity">
    <text evidence="1">Belongs to the PEP-utilizing enzyme family.</text>
</comment>
<evidence type="ECO:0000259" key="3">
    <source>
        <dbReference type="Pfam" id="PF01326"/>
    </source>
</evidence>
<dbReference type="Gene3D" id="3.30.1490.20">
    <property type="entry name" value="ATP-grasp fold, A domain"/>
    <property type="match status" value="1"/>
</dbReference>
<dbReference type="Pfam" id="PF01326">
    <property type="entry name" value="PPDK_N"/>
    <property type="match status" value="1"/>
</dbReference>
<accession>A0ABQ9YG61</accession>
<organism evidence="4 5">
    <name type="scientific">Blattamonas nauphoetae</name>
    <dbReference type="NCBI Taxonomy" id="2049346"/>
    <lineage>
        <taxon>Eukaryota</taxon>
        <taxon>Metamonada</taxon>
        <taxon>Preaxostyla</taxon>
        <taxon>Oxymonadida</taxon>
        <taxon>Blattamonas</taxon>
    </lineage>
</organism>
<feature type="domain" description="Pyruvate phosphate dikinase AMP/ATP-binding" evidence="3">
    <location>
        <begin position="558"/>
        <end position="712"/>
    </location>
</feature>
<evidence type="ECO:0000256" key="1">
    <source>
        <dbReference type="ARBA" id="ARBA00007837"/>
    </source>
</evidence>
<evidence type="ECO:0000313" key="4">
    <source>
        <dbReference type="EMBL" id="KAK2962757.1"/>
    </source>
</evidence>
<feature type="compositionally biased region" description="Basic and acidic residues" evidence="2">
    <location>
        <begin position="1539"/>
        <end position="1559"/>
    </location>
</feature>